<dbReference type="Proteomes" id="UP000006620">
    <property type="component" value="Chromosome"/>
</dbReference>
<proteinExistence type="predicted"/>
<dbReference type="AlphaFoldDB" id="F8F9T4"/>
<dbReference type="HOGENOM" id="CLU_3293500_0_0_9"/>
<sequence length="40" mass="4302">MLAALLTASCRPLSFREQGFLAYAVPAARTKESLFAIISS</sequence>
<reference evidence="1 2" key="2">
    <citation type="journal article" date="2013" name="Genome Announc.">
        <title>Genome Sequence of Growth-Improving Paenibacillus mucilaginosus Strain KNP414.</title>
        <authorList>
            <person name="Lu J.J."/>
            <person name="Wang J.F."/>
            <person name="Hu X.F."/>
        </authorList>
    </citation>
    <scope>NUCLEOTIDE SEQUENCE [LARGE SCALE GENOMIC DNA]</scope>
    <source>
        <strain evidence="1 2">KNP414</strain>
    </source>
</reference>
<protein>
    <submittedName>
        <fullName evidence="1">Uncharacterized protein</fullName>
    </submittedName>
</protein>
<reference evidence="2" key="1">
    <citation type="submission" date="2011-06" db="EMBL/GenBank/DDBJ databases">
        <title>Complete genome sequence of Paenibacillus mucilaginosus KNP414.</title>
        <authorList>
            <person name="Wang J."/>
            <person name="Hu S."/>
            <person name="Hu X."/>
            <person name="Zhang B."/>
            <person name="Dong D."/>
            <person name="Zhang S."/>
            <person name="Zhao K."/>
            <person name="Wu D."/>
        </authorList>
    </citation>
    <scope>NUCLEOTIDE SEQUENCE [LARGE SCALE GENOMIC DNA]</scope>
    <source>
        <strain evidence="2">KNP414</strain>
    </source>
</reference>
<evidence type="ECO:0000313" key="2">
    <source>
        <dbReference type="Proteomes" id="UP000006620"/>
    </source>
</evidence>
<organism evidence="1 2">
    <name type="scientific">Paenibacillus mucilaginosus (strain KNP414)</name>
    <dbReference type="NCBI Taxonomy" id="1036673"/>
    <lineage>
        <taxon>Bacteria</taxon>
        <taxon>Bacillati</taxon>
        <taxon>Bacillota</taxon>
        <taxon>Bacilli</taxon>
        <taxon>Bacillales</taxon>
        <taxon>Paenibacillaceae</taxon>
        <taxon>Paenibacillus</taxon>
    </lineage>
</organism>
<dbReference type="EMBL" id="CP002869">
    <property type="protein sequence ID" value="AEI44413.1"/>
    <property type="molecule type" value="Genomic_DNA"/>
</dbReference>
<gene>
    <name evidence="1" type="ordered locus">KNP414_05889</name>
</gene>
<evidence type="ECO:0000313" key="1">
    <source>
        <dbReference type="EMBL" id="AEI44413.1"/>
    </source>
</evidence>
<accession>F8F9T4</accession>
<name>F8F9T4_PAEMK</name>
<dbReference type="KEGG" id="pms:KNP414_05889"/>